<organism evidence="6 7">
    <name type="scientific">Roseimaritima ulvae</name>
    <dbReference type="NCBI Taxonomy" id="980254"/>
    <lineage>
        <taxon>Bacteria</taxon>
        <taxon>Pseudomonadati</taxon>
        <taxon>Planctomycetota</taxon>
        <taxon>Planctomycetia</taxon>
        <taxon>Pirellulales</taxon>
        <taxon>Pirellulaceae</taxon>
        <taxon>Roseimaritima</taxon>
    </lineage>
</organism>
<dbReference type="PROSITE" id="PS51007">
    <property type="entry name" value="CYTC"/>
    <property type="match status" value="1"/>
</dbReference>
<evidence type="ECO:0000259" key="5">
    <source>
        <dbReference type="PROSITE" id="PS51007"/>
    </source>
</evidence>
<dbReference type="InterPro" id="IPR055557">
    <property type="entry name" value="DUF7133"/>
</dbReference>
<evidence type="ECO:0000313" key="6">
    <source>
        <dbReference type="EMBL" id="QEG38390.1"/>
    </source>
</evidence>
<dbReference type="InterPro" id="IPR011042">
    <property type="entry name" value="6-blade_b-propeller_TolB-like"/>
</dbReference>
<dbReference type="InterPro" id="IPR013428">
    <property type="entry name" value="Membrane-bound_put_N"/>
</dbReference>
<dbReference type="InterPro" id="IPR013427">
    <property type="entry name" value="Haem-bd_dom_put"/>
</dbReference>
<dbReference type="Pfam" id="PF23500">
    <property type="entry name" value="DUF7133"/>
    <property type="match status" value="1"/>
</dbReference>
<evidence type="ECO:0000313" key="7">
    <source>
        <dbReference type="Proteomes" id="UP000325286"/>
    </source>
</evidence>
<dbReference type="InterPro" id="IPR009056">
    <property type="entry name" value="Cyt_c-like_dom"/>
</dbReference>
<dbReference type="Proteomes" id="UP000325286">
    <property type="component" value="Chromosome"/>
</dbReference>
<reference evidence="6 7" key="1">
    <citation type="submission" date="2019-08" db="EMBL/GenBank/DDBJ databases">
        <title>Deep-cultivation of Planctomycetes and their phenomic and genomic characterization uncovers novel biology.</title>
        <authorList>
            <person name="Wiegand S."/>
            <person name="Jogler M."/>
            <person name="Boedeker C."/>
            <person name="Pinto D."/>
            <person name="Vollmers J."/>
            <person name="Rivas-Marin E."/>
            <person name="Kohn T."/>
            <person name="Peeters S.H."/>
            <person name="Heuer A."/>
            <person name="Rast P."/>
            <person name="Oberbeckmann S."/>
            <person name="Bunk B."/>
            <person name="Jeske O."/>
            <person name="Meyerdierks A."/>
            <person name="Storesund J.E."/>
            <person name="Kallscheuer N."/>
            <person name="Luecker S."/>
            <person name="Lage O.M."/>
            <person name="Pohl T."/>
            <person name="Merkel B.J."/>
            <person name="Hornburger P."/>
            <person name="Mueller R.-W."/>
            <person name="Bruemmer F."/>
            <person name="Labrenz M."/>
            <person name="Spormann A.M."/>
            <person name="Op den Camp H."/>
            <person name="Overmann J."/>
            <person name="Amann R."/>
            <person name="Jetten M.S.M."/>
            <person name="Mascher T."/>
            <person name="Medema M.H."/>
            <person name="Devos D.P."/>
            <person name="Kaster A.-K."/>
            <person name="Ovreas L."/>
            <person name="Rohde M."/>
            <person name="Galperin M.Y."/>
            <person name="Jogler C."/>
        </authorList>
    </citation>
    <scope>NUCLEOTIDE SEQUENCE [LARGE SCALE GENOMIC DNA]</scope>
    <source>
        <strain evidence="6 7">UC8</strain>
    </source>
</reference>
<evidence type="ECO:0000256" key="3">
    <source>
        <dbReference type="ARBA" id="ARBA00023004"/>
    </source>
</evidence>
<keyword evidence="2 4" id="KW-0479">Metal-binding</keyword>
<accession>A0A5B9QLD3</accession>
<evidence type="ECO:0000256" key="1">
    <source>
        <dbReference type="ARBA" id="ARBA00022617"/>
    </source>
</evidence>
<dbReference type="KEGG" id="rul:UC8_03470"/>
<dbReference type="OrthoDB" id="225269at2"/>
<dbReference type="AlphaFoldDB" id="A0A5B9QLD3"/>
<dbReference type="PANTHER" id="PTHR33546">
    <property type="entry name" value="LARGE, MULTIFUNCTIONAL SECRETED PROTEIN-RELATED"/>
    <property type="match status" value="1"/>
</dbReference>
<gene>
    <name evidence="6" type="ORF">UC8_03470</name>
</gene>
<dbReference type="Pfam" id="PF00034">
    <property type="entry name" value="Cytochrom_C"/>
    <property type="match status" value="1"/>
</dbReference>
<dbReference type="InterPro" id="IPR011041">
    <property type="entry name" value="Quinoprot_gluc/sorb_DH_b-prop"/>
</dbReference>
<dbReference type="Gene3D" id="1.10.760.10">
    <property type="entry name" value="Cytochrome c-like domain"/>
    <property type="match status" value="1"/>
</dbReference>
<dbReference type="NCBIfam" id="TIGR02604">
    <property type="entry name" value="Piru_Ver_Nterm"/>
    <property type="match status" value="1"/>
</dbReference>
<dbReference type="EMBL" id="CP042914">
    <property type="protein sequence ID" value="QEG38390.1"/>
    <property type="molecule type" value="Genomic_DNA"/>
</dbReference>
<dbReference type="InterPro" id="IPR016024">
    <property type="entry name" value="ARM-type_fold"/>
</dbReference>
<feature type="domain" description="Cytochrome c" evidence="5">
    <location>
        <begin position="856"/>
        <end position="986"/>
    </location>
</feature>
<dbReference type="InterPro" id="IPR011989">
    <property type="entry name" value="ARM-like"/>
</dbReference>
<evidence type="ECO:0000256" key="4">
    <source>
        <dbReference type="PROSITE-ProRule" id="PRU00433"/>
    </source>
</evidence>
<dbReference type="Gene3D" id="1.25.10.10">
    <property type="entry name" value="Leucine-rich Repeat Variant"/>
    <property type="match status" value="2"/>
</dbReference>
<dbReference type="SUPFAM" id="SSF50952">
    <property type="entry name" value="Soluble quinoprotein glucose dehydrogenase"/>
    <property type="match status" value="1"/>
</dbReference>
<dbReference type="GO" id="GO:0009055">
    <property type="term" value="F:electron transfer activity"/>
    <property type="evidence" value="ECO:0007669"/>
    <property type="project" value="InterPro"/>
</dbReference>
<name>A0A5B9QLD3_9BACT</name>
<dbReference type="InterPro" id="IPR004155">
    <property type="entry name" value="PBS_lyase_HEAT"/>
</dbReference>
<protein>
    <submittedName>
        <fullName evidence="6">Cytochrome c</fullName>
    </submittedName>
</protein>
<keyword evidence="3 4" id="KW-0408">Iron</keyword>
<keyword evidence="1 4" id="KW-0349">Heme</keyword>
<dbReference type="SUPFAM" id="SSF46626">
    <property type="entry name" value="Cytochrome c"/>
    <property type="match status" value="1"/>
</dbReference>
<evidence type="ECO:0000256" key="2">
    <source>
        <dbReference type="ARBA" id="ARBA00022723"/>
    </source>
</evidence>
<dbReference type="SUPFAM" id="SSF48371">
    <property type="entry name" value="ARM repeat"/>
    <property type="match status" value="1"/>
</dbReference>
<dbReference type="RefSeq" id="WP_068134519.1">
    <property type="nucleotide sequence ID" value="NZ_CP042914.1"/>
</dbReference>
<dbReference type="GO" id="GO:0020037">
    <property type="term" value="F:heme binding"/>
    <property type="evidence" value="ECO:0007669"/>
    <property type="project" value="InterPro"/>
</dbReference>
<sequence>MLLFRSITLGLLGFVLVSLRLNAQSPGSSADSDQPLPPATAAATMRVPDGFSVTLFAGEPEVRQPIGFCLDDRARLWVAEAYNYPVKTNEAGDRIVILEDSDGDGRHDKRSVFFDGLNYVTGIEVGFGGVWVMSPPNLYFFADADGDDVPDGPPTVILDGFGTHANAHNLANGLAWGPDGWLYGTHGRTNWSMIGKPGTPDAQRTRFDGGVYRYHPVRKIWEPYADGTTNPWGIDWNDYGHAFVCNCVNPHLFQVIQGAHYEPWRGRASSRYAYERIDTIADHLHFVGLANPRNGLGSEAEDSAGGGHSHCGTLIYLADDFPPRYRNQLLTNNIHGKRINNDLLRRDGSGYVASHGPDFMRAADPWFVGVTLAQGPAGEIYVSDWSDTGECHHTRNTQRQTGRIFRVRYGEGPREPVAIAELSDSQLVQLQWHRNDWFVRHGRRVLQERAAAGVDLAAALQPLRTGLINDPDVTRRLRAMWALHACDALPRQTLIALLDDEDENIRAWAVTLLCEQPPISAPLAADLLRLASDDPSPLVRLSLASALQRLDLPVRWPIAEALAAHGEDAGDANLPLMIWYAAEPLIDDDLQRFARLAVSAALPKVRQHAARRIASASNSQTGMNLLVEGLADEAVSAAQRTDVLQGMLVGLEGRRRVDMPASWPAVYRRLVSLEDAALLESLNRLALRFGDPAAIEVLQRQAANPSLPAVVRQRAITALTNIRTQEFDSQLLELLDDPTVRAAALRGLAVYTDEQIGQEILERFEGLDNDEKTTALQTLATRVAWARQLVTSIEQGRIATKNLNAFTARQLHQLNDAQLSARLERVWGNVQPTSQQLTKQVARYKSWLVPSVIAQADRQHGQQLFQQHCANCHRFFGKGGAIGPDLSGAQRTNLDYLLENIVAPSLTVSKDFQMHVVVTTDGRVLTGLLESESDDVLTLLTASERITLPQDEIESHELSKNSMMPTGLLEPLSDQDIRDLMGYLQQ</sequence>
<dbReference type="NCBIfam" id="TIGR02603">
    <property type="entry name" value="CxxCH_TIGR02603"/>
    <property type="match status" value="1"/>
</dbReference>
<keyword evidence="7" id="KW-1185">Reference proteome</keyword>
<dbReference type="InterPro" id="IPR036909">
    <property type="entry name" value="Cyt_c-like_dom_sf"/>
</dbReference>
<dbReference type="SMART" id="SM00567">
    <property type="entry name" value="EZ_HEAT"/>
    <property type="match status" value="3"/>
</dbReference>
<proteinExistence type="predicted"/>
<dbReference type="GO" id="GO:0046872">
    <property type="term" value="F:metal ion binding"/>
    <property type="evidence" value="ECO:0007669"/>
    <property type="project" value="UniProtKB-KW"/>
</dbReference>
<dbReference type="Gene3D" id="2.120.10.30">
    <property type="entry name" value="TolB, C-terminal domain"/>
    <property type="match status" value="1"/>
</dbReference>
<dbReference type="PANTHER" id="PTHR33546:SF1">
    <property type="entry name" value="LARGE, MULTIFUNCTIONAL SECRETED PROTEIN"/>
    <property type="match status" value="1"/>
</dbReference>